<evidence type="ECO:0008006" key="5">
    <source>
        <dbReference type="Google" id="ProtNLM"/>
    </source>
</evidence>
<feature type="signal peptide" evidence="2">
    <location>
        <begin position="1"/>
        <end position="19"/>
    </location>
</feature>
<accession>A0A2S9XYL9</accession>
<organism evidence="3 4">
    <name type="scientific">Enhygromyxa salina</name>
    <dbReference type="NCBI Taxonomy" id="215803"/>
    <lineage>
        <taxon>Bacteria</taxon>
        <taxon>Pseudomonadati</taxon>
        <taxon>Myxococcota</taxon>
        <taxon>Polyangia</taxon>
        <taxon>Nannocystales</taxon>
        <taxon>Nannocystaceae</taxon>
        <taxon>Enhygromyxa</taxon>
    </lineage>
</organism>
<reference evidence="3 4" key="1">
    <citation type="submission" date="2018-03" db="EMBL/GenBank/DDBJ databases">
        <title>Draft Genome Sequences of the Obligatory Marine Myxobacteria Enhygromyxa salina SWB007.</title>
        <authorList>
            <person name="Poehlein A."/>
            <person name="Moghaddam J.A."/>
            <person name="Harms H."/>
            <person name="Alanjari M."/>
            <person name="Koenig G.M."/>
            <person name="Daniel R."/>
            <person name="Schaeberle T.F."/>
        </authorList>
    </citation>
    <scope>NUCLEOTIDE SEQUENCE [LARGE SCALE GENOMIC DNA]</scope>
    <source>
        <strain evidence="3 4">SWB007</strain>
    </source>
</reference>
<dbReference type="AlphaFoldDB" id="A0A2S9XYL9"/>
<evidence type="ECO:0000256" key="2">
    <source>
        <dbReference type="SAM" id="SignalP"/>
    </source>
</evidence>
<dbReference type="Proteomes" id="UP000238823">
    <property type="component" value="Unassembled WGS sequence"/>
</dbReference>
<feature type="region of interest" description="Disordered" evidence="1">
    <location>
        <begin position="196"/>
        <end position="288"/>
    </location>
</feature>
<evidence type="ECO:0000313" key="3">
    <source>
        <dbReference type="EMBL" id="PRP97851.1"/>
    </source>
</evidence>
<gene>
    <name evidence="3" type="ORF">ENSA7_66360</name>
</gene>
<name>A0A2S9XYL9_9BACT</name>
<sequence length="288" mass="30808">MGCQGCVLMTRSLRIPLLAAVLAVSFSGGCKNRDKGGTLSELRPPKDAQPWESGKAIAFDDAYTPTAINLQGRAPNDVTDQQLFQARLGHADIVMLVRIEQVWGRGRYQGRQDQFVEVEIGEFLLGKLPKDAPERLLIEVGGVDELPGALKGEIMLLFLRWDVESEPPYHHHLMPADDELVALIKAMVKHAQDEGVLNAKGDETNAKKRGRKGKRKGRRKGDDKAAPDSALEVDAPSASGGGSPIGADPALAPGGQHDPGEPPAPTGPKPDDSTGLQNLGDDTEPAPE</sequence>
<protein>
    <recommendedName>
        <fullName evidence="5">Lipoprotein</fullName>
    </recommendedName>
</protein>
<keyword evidence="2" id="KW-0732">Signal</keyword>
<feature type="chain" id="PRO_5015556601" description="Lipoprotein" evidence="2">
    <location>
        <begin position="20"/>
        <end position="288"/>
    </location>
</feature>
<proteinExistence type="predicted"/>
<evidence type="ECO:0000256" key="1">
    <source>
        <dbReference type="SAM" id="MobiDB-lite"/>
    </source>
</evidence>
<comment type="caution">
    <text evidence="3">The sequence shown here is derived from an EMBL/GenBank/DDBJ whole genome shotgun (WGS) entry which is preliminary data.</text>
</comment>
<dbReference type="EMBL" id="PVNL01000128">
    <property type="protein sequence ID" value="PRP97851.1"/>
    <property type="molecule type" value="Genomic_DNA"/>
</dbReference>
<feature type="compositionally biased region" description="Basic residues" evidence="1">
    <location>
        <begin position="207"/>
        <end position="219"/>
    </location>
</feature>
<evidence type="ECO:0000313" key="4">
    <source>
        <dbReference type="Proteomes" id="UP000238823"/>
    </source>
</evidence>